<reference evidence="2 3" key="1">
    <citation type="journal article" date="2017" name="ISME J.">
        <title>Potential for microbial H2 and metal transformations associated with novel bacteria and archaea in deep terrestrial subsurface sediments.</title>
        <authorList>
            <person name="Hernsdorf A.W."/>
            <person name="Amano Y."/>
            <person name="Miyakawa K."/>
            <person name="Ise K."/>
            <person name="Suzuki Y."/>
            <person name="Anantharaman K."/>
            <person name="Probst A."/>
            <person name="Burstein D."/>
            <person name="Thomas B.C."/>
            <person name="Banfield J.F."/>
        </authorList>
    </citation>
    <scope>NUCLEOTIDE SEQUENCE [LARGE SCALE GENOMIC DNA]</scope>
    <source>
        <strain evidence="2">HGW-Falkowbacteria-2</strain>
    </source>
</reference>
<evidence type="ECO:0000259" key="1">
    <source>
        <dbReference type="Pfam" id="PF04002"/>
    </source>
</evidence>
<dbReference type="EMBL" id="PHAH01000035">
    <property type="protein sequence ID" value="PKM87720.1"/>
    <property type="molecule type" value="Genomic_DNA"/>
</dbReference>
<organism evidence="2 3">
    <name type="scientific">Candidatus Falkowbacteria bacterium HGW-Falkowbacteria-2</name>
    <dbReference type="NCBI Taxonomy" id="2013769"/>
    <lineage>
        <taxon>Bacteria</taxon>
        <taxon>Candidatus Falkowiibacteriota</taxon>
    </lineage>
</organism>
<dbReference type="InterPro" id="IPR025657">
    <property type="entry name" value="RadC_JAB"/>
</dbReference>
<accession>A0A2N2DZ12</accession>
<dbReference type="AlphaFoldDB" id="A0A2N2DZ12"/>
<evidence type="ECO:0000313" key="2">
    <source>
        <dbReference type="EMBL" id="PKM87720.1"/>
    </source>
</evidence>
<feature type="domain" description="RadC-like JAB" evidence="1">
    <location>
        <begin position="6"/>
        <end position="35"/>
    </location>
</feature>
<dbReference type="Gene3D" id="3.40.140.10">
    <property type="entry name" value="Cytidine Deaminase, domain 2"/>
    <property type="match status" value="1"/>
</dbReference>
<protein>
    <recommendedName>
        <fullName evidence="1">RadC-like JAB domain-containing protein</fullName>
    </recommendedName>
</protein>
<evidence type="ECO:0000313" key="3">
    <source>
        <dbReference type="Proteomes" id="UP000233325"/>
    </source>
</evidence>
<name>A0A2N2DZ12_9BACT</name>
<sequence length="36" mass="3872">MALPPITDNLLAAGKILDVEILDHLIIGPSKYISII</sequence>
<dbReference type="Proteomes" id="UP000233325">
    <property type="component" value="Unassembled WGS sequence"/>
</dbReference>
<dbReference type="Pfam" id="PF04002">
    <property type="entry name" value="RadC"/>
    <property type="match status" value="1"/>
</dbReference>
<comment type="caution">
    <text evidence="2">The sequence shown here is derived from an EMBL/GenBank/DDBJ whole genome shotgun (WGS) entry which is preliminary data.</text>
</comment>
<gene>
    <name evidence="2" type="ORF">CVU83_02645</name>
</gene>
<proteinExistence type="predicted"/>